<evidence type="ECO:0000256" key="7">
    <source>
        <dbReference type="ARBA" id="ARBA00023242"/>
    </source>
</evidence>
<protein>
    <submittedName>
        <fullName evidence="10">Uncharacterized protein LOC125776654</fullName>
    </submittedName>
</protein>
<reference evidence="10" key="2">
    <citation type="submission" date="2025-08" db="UniProtKB">
        <authorList>
            <consortium name="RefSeq"/>
        </authorList>
    </citation>
    <scope>IDENTIFICATION</scope>
    <source>
        <tissue evidence="10">Adult</tissue>
    </source>
</reference>
<dbReference type="InterPro" id="IPR045249">
    <property type="entry name" value="HARBI1-like"/>
</dbReference>
<keyword evidence="9" id="KW-1185">Reference proteome</keyword>
<dbReference type="GeneID" id="125776654"/>
<comment type="subcellular location">
    <subcellularLocation>
        <location evidence="2">Nucleus</location>
    </subcellularLocation>
</comment>
<dbReference type="PANTHER" id="PTHR22930:SF85">
    <property type="entry name" value="GH03217P-RELATED"/>
    <property type="match status" value="1"/>
</dbReference>
<sequence length="390" mass="45536">MPRRSEKSKLIAAICEKYLQDILMLELSDDDEQEEVDEQFRVNMLILLNNRRSAHLGVSKSNHWERNVLKHFDENRFCQMMRLNQTEFAYLLNLIKDDDVFRNDYNAAQLSIDTQLKIVLFRLGSSGEGLSVRKVASLFGIGDGGTIQIVTRRVFKAIINLKQRFLYWPDERERLKLIAATEKELPGCVGYIDGSEIKLAEAPVRNHEIFFSRKRQYSVKIQVICDHRLRIRQLTLGYPGSVHDAKMFSGCLLSKHPNRFLSTSQWIAGDSAYPLKPFLVTSFRQNCTEYSREEKENFNKYFSKYRVPIENCFGALKEKFSSLKELKFRLHTIQNKRECNEWIMVCCILHIFINFNNEEHESSVEPSVNLLPSTNLRHSILNFIQNQPIV</sequence>
<keyword evidence="6" id="KW-0378">Hydrolase</keyword>
<dbReference type="InterPro" id="IPR027806">
    <property type="entry name" value="HARBI1_dom"/>
</dbReference>
<evidence type="ECO:0000256" key="3">
    <source>
        <dbReference type="ARBA" id="ARBA00006958"/>
    </source>
</evidence>
<dbReference type="Proteomes" id="UP001652620">
    <property type="component" value="Chromosome 2"/>
</dbReference>
<feature type="domain" description="DDE Tnp4" evidence="8">
    <location>
        <begin position="192"/>
        <end position="350"/>
    </location>
</feature>
<keyword evidence="7" id="KW-0539">Nucleus</keyword>
<evidence type="ECO:0000313" key="9">
    <source>
        <dbReference type="Proteomes" id="UP001652620"/>
    </source>
</evidence>
<evidence type="ECO:0000256" key="6">
    <source>
        <dbReference type="ARBA" id="ARBA00022801"/>
    </source>
</evidence>
<evidence type="ECO:0000256" key="2">
    <source>
        <dbReference type="ARBA" id="ARBA00004123"/>
    </source>
</evidence>
<dbReference type="RefSeq" id="XP_049306081.1">
    <property type="nucleotide sequence ID" value="XM_049450124.1"/>
</dbReference>
<evidence type="ECO:0000259" key="8">
    <source>
        <dbReference type="Pfam" id="PF13359"/>
    </source>
</evidence>
<evidence type="ECO:0000256" key="5">
    <source>
        <dbReference type="ARBA" id="ARBA00022723"/>
    </source>
</evidence>
<name>A0ABM3JA29_BACDO</name>
<dbReference type="PANTHER" id="PTHR22930">
    <property type="match status" value="1"/>
</dbReference>
<dbReference type="Pfam" id="PF13359">
    <property type="entry name" value="DDE_Tnp_4"/>
    <property type="match status" value="1"/>
</dbReference>
<keyword evidence="4" id="KW-0540">Nuclease</keyword>
<proteinExistence type="inferred from homology"/>
<evidence type="ECO:0000256" key="4">
    <source>
        <dbReference type="ARBA" id="ARBA00022722"/>
    </source>
</evidence>
<keyword evidence="5" id="KW-0479">Metal-binding</keyword>
<comment type="cofactor">
    <cofactor evidence="1">
        <name>a divalent metal cation</name>
        <dbReference type="ChEBI" id="CHEBI:60240"/>
    </cofactor>
</comment>
<accession>A0ABM3JA29</accession>
<evidence type="ECO:0000313" key="10">
    <source>
        <dbReference type="RefSeq" id="XP_049306081.1"/>
    </source>
</evidence>
<comment type="similarity">
    <text evidence="3">Belongs to the HARBI1 family.</text>
</comment>
<evidence type="ECO:0000256" key="1">
    <source>
        <dbReference type="ARBA" id="ARBA00001968"/>
    </source>
</evidence>
<gene>
    <name evidence="10" type="primary">LOC125776654</name>
</gene>
<reference evidence="9" key="1">
    <citation type="submission" date="2025-05" db="UniProtKB">
        <authorList>
            <consortium name="RefSeq"/>
        </authorList>
    </citation>
    <scope>NUCLEOTIDE SEQUENCE [LARGE SCALE GENOMIC DNA]</scope>
</reference>
<organism evidence="9 10">
    <name type="scientific">Bactrocera dorsalis</name>
    <name type="common">Oriental fruit fly</name>
    <name type="synonym">Dacus dorsalis</name>
    <dbReference type="NCBI Taxonomy" id="27457"/>
    <lineage>
        <taxon>Eukaryota</taxon>
        <taxon>Metazoa</taxon>
        <taxon>Ecdysozoa</taxon>
        <taxon>Arthropoda</taxon>
        <taxon>Hexapoda</taxon>
        <taxon>Insecta</taxon>
        <taxon>Pterygota</taxon>
        <taxon>Neoptera</taxon>
        <taxon>Endopterygota</taxon>
        <taxon>Diptera</taxon>
        <taxon>Brachycera</taxon>
        <taxon>Muscomorpha</taxon>
        <taxon>Tephritoidea</taxon>
        <taxon>Tephritidae</taxon>
        <taxon>Bactrocera</taxon>
        <taxon>Bactrocera</taxon>
    </lineage>
</organism>